<gene>
    <name evidence="1" type="ORF">AFUS01_LOCUS38173</name>
</gene>
<sequence>MSLERLLEFDIPLTKILDELDGLSAISLANTSLLVNGAVYKNLSGNRGNRYWAQRCEHWREDPVLLKVLASYDPIFPKMVNRDLQECRVEFDWGEAFLAAHDVGFTIRSCNWTLRSFKEFQDRIKTDIVVRYDDSSLSRDYPCRFTGTSGSLAWNILCPGTDKRNNPETVLVFEDMAVCRGAKVADHDRVLMSFVMLLPRVDDEEVRPLVKKVDRALVWRLLVSVGDTFVQISPMHEGESCRILLEQYVFIGHKHEMDPVVSHCKDIIAIWSSPYSLKVYKVWVEFSGNVNADVIAQVDVSEETKRIFMGRLWSRMAQAVNSFVFAVEANNEACDANEAGGNKIDLTVTFPGAGRIYSLSLHGDQAVHGSELQCHPEPSSLGNEQLEGIAFAHGLRVYYTSQLLGISRNGDSWYFRPWKEFNFRLQPGAEPDVTLLEIIGPTLLVIVSEEIMYFVEVSLFACSPAAEKEDSVNLQDPGLTLDIIRIINLRLCNILKQIKHLHLDFSNGVPYIWLEANRIKLTDEGAVVIDEHPCSFDLYRLDFY</sequence>
<evidence type="ECO:0000313" key="2">
    <source>
        <dbReference type="Proteomes" id="UP000708208"/>
    </source>
</evidence>
<dbReference type="AlphaFoldDB" id="A0A8J2L9F4"/>
<organism evidence="1 2">
    <name type="scientific">Allacma fusca</name>
    <dbReference type="NCBI Taxonomy" id="39272"/>
    <lineage>
        <taxon>Eukaryota</taxon>
        <taxon>Metazoa</taxon>
        <taxon>Ecdysozoa</taxon>
        <taxon>Arthropoda</taxon>
        <taxon>Hexapoda</taxon>
        <taxon>Collembola</taxon>
        <taxon>Symphypleona</taxon>
        <taxon>Sminthuridae</taxon>
        <taxon>Allacma</taxon>
    </lineage>
</organism>
<dbReference type="Proteomes" id="UP000708208">
    <property type="component" value="Unassembled WGS sequence"/>
</dbReference>
<reference evidence="1" key="1">
    <citation type="submission" date="2021-06" db="EMBL/GenBank/DDBJ databases">
        <authorList>
            <person name="Hodson N. C."/>
            <person name="Mongue J. A."/>
            <person name="Jaron S. K."/>
        </authorList>
    </citation>
    <scope>NUCLEOTIDE SEQUENCE</scope>
</reference>
<accession>A0A8J2L9F4</accession>
<evidence type="ECO:0000313" key="1">
    <source>
        <dbReference type="EMBL" id="CAG7828231.1"/>
    </source>
</evidence>
<dbReference type="EMBL" id="CAJVCH010546688">
    <property type="protein sequence ID" value="CAG7828231.1"/>
    <property type="molecule type" value="Genomic_DNA"/>
</dbReference>
<protein>
    <submittedName>
        <fullName evidence="1">Uncharacterized protein</fullName>
    </submittedName>
</protein>
<name>A0A8J2L9F4_9HEXA</name>
<comment type="caution">
    <text evidence="1">The sequence shown here is derived from an EMBL/GenBank/DDBJ whole genome shotgun (WGS) entry which is preliminary data.</text>
</comment>
<keyword evidence="2" id="KW-1185">Reference proteome</keyword>
<proteinExistence type="predicted"/>